<organism evidence="9 10">
    <name type="scientific">Candidatus Cardinium hertigii</name>
    <dbReference type="NCBI Taxonomy" id="247481"/>
    <lineage>
        <taxon>Bacteria</taxon>
        <taxon>Pseudomonadati</taxon>
        <taxon>Bacteroidota</taxon>
        <taxon>Cytophagia</taxon>
        <taxon>Cytophagales</taxon>
        <taxon>Amoebophilaceae</taxon>
        <taxon>Candidatus Cardinium</taxon>
    </lineage>
</organism>
<dbReference type="PROSITE" id="PS50968">
    <property type="entry name" value="BIOTINYL_LIPOYL"/>
    <property type="match status" value="1"/>
</dbReference>
<dbReference type="Pfam" id="PF00364">
    <property type="entry name" value="Biotin_lipoyl"/>
    <property type="match status" value="1"/>
</dbReference>
<dbReference type="OrthoDB" id="9805770at2"/>
<dbReference type="GO" id="GO:0016407">
    <property type="term" value="F:acetyltransferase activity"/>
    <property type="evidence" value="ECO:0007669"/>
    <property type="project" value="TreeGrafter"/>
</dbReference>
<dbReference type="KEGG" id="cher:DK880_00752"/>
<dbReference type="RefSeq" id="WP_109997459.1">
    <property type="nucleotide sequence ID" value="NZ_CP029619.1"/>
</dbReference>
<dbReference type="Proteomes" id="UP000245872">
    <property type="component" value="Chromosome"/>
</dbReference>
<dbReference type="InterPro" id="IPR050743">
    <property type="entry name" value="2-oxoacid_DH_E2_comp"/>
</dbReference>
<sequence>MAIQTLYLPKMGESIVEAVVLNWLIQEGEAVTEGDPLLEVATDKVDAEIPAACSGIIQKLLVKKGAVVAIGSAIALLETTDAQSTGPDSFTTYPSLLASPSSQQLGVTNVLLPPTQQARLTPLVKHMAKVHAIPIEELEKLIGQTKDKRITKKILLAYLPKRSTCSTASSPSCLFHEAIIPLPGDEVMPMDRIRRLIADRMVQSKKVAPHVTSFIRADVTAMVSWKKQHQAAFQQKYGLKLTYSPVFMAAVARTLQTFPLLNAVVSDYKVIQRKQINIGFAVALPDGHLFVPVVKKANTLDFITLAQQIDTLIKKARNGSITAEELTGASYTLSNIGSFENLMGTPIIVQPQVAILATGAIERRPAVVYTAGKETIAIRDELFLSHTYDHRIIDGAIGGGFLQSLKKELQILPMLEW</sequence>
<evidence type="ECO:0000256" key="7">
    <source>
        <dbReference type="RuleBase" id="RU003423"/>
    </source>
</evidence>
<dbReference type="GO" id="GO:0005737">
    <property type="term" value="C:cytoplasm"/>
    <property type="evidence" value="ECO:0007669"/>
    <property type="project" value="TreeGrafter"/>
</dbReference>
<comment type="subunit">
    <text evidence="3">Forms a 24-polypeptide structural core with octahedral symmetry.</text>
</comment>
<evidence type="ECO:0000256" key="5">
    <source>
        <dbReference type="ARBA" id="ARBA00022823"/>
    </source>
</evidence>
<dbReference type="InterPro" id="IPR023213">
    <property type="entry name" value="CAT-like_dom_sf"/>
</dbReference>
<dbReference type="PROSITE" id="PS00189">
    <property type="entry name" value="LIPOYL"/>
    <property type="match status" value="1"/>
</dbReference>
<keyword evidence="4 7" id="KW-0808">Transferase</keyword>
<dbReference type="InterPro" id="IPR001078">
    <property type="entry name" value="2-oxoacid_DH_actylTfrase"/>
</dbReference>
<reference evidence="9 10" key="1">
    <citation type="submission" date="2018-05" db="EMBL/GenBank/DDBJ databases">
        <title>Candidatus Cardinium hertigii Genome Assembly.</title>
        <authorList>
            <person name="Showmaker K.C."/>
            <person name="Walden K.O."/>
            <person name="Fields C.J."/>
            <person name="Lambert K.N."/>
            <person name="Hudson M.E."/>
        </authorList>
    </citation>
    <scope>NUCLEOTIDE SEQUENCE [LARGE SCALE GENOMIC DNA]</scope>
    <source>
        <strain evidence="10">cHgTN10</strain>
    </source>
</reference>
<evidence type="ECO:0000256" key="6">
    <source>
        <dbReference type="ARBA" id="ARBA00023315"/>
    </source>
</evidence>
<dbReference type="SUPFAM" id="SSF51230">
    <property type="entry name" value="Single hybrid motif"/>
    <property type="match status" value="1"/>
</dbReference>
<name>A0A2Z3L9L6_9BACT</name>
<keyword evidence="6 7" id="KW-0012">Acyltransferase</keyword>
<dbReference type="CDD" id="cd06849">
    <property type="entry name" value="lipoyl_domain"/>
    <property type="match status" value="1"/>
</dbReference>
<evidence type="ECO:0000256" key="2">
    <source>
        <dbReference type="ARBA" id="ARBA00007317"/>
    </source>
</evidence>
<evidence type="ECO:0000313" key="10">
    <source>
        <dbReference type="Proteomes" id="UP000245872"/>
    </source>
</evidence>
<dbReference type="EMBL" id="CP029619">
    <property type="protein sequence ID" value="AWN82061.1"/>
    <property type="molecule type" value="Genomic_DNA"/>
</dbReference>
<keyword evidence="9" id="KW-0670">Pyruvate</keyword>
<protein>
    <recommendedName>
        <fullName evidence="7">Dihydrolipoamide acetyltransferase component of pyruvate dehydrogenase complex</fullName>
        <ecNumber evidence="7">2.3.1.-</ecNumber>
    </recommendedName>
</protein>
<dbReference type="InterPro" id="IPR011053">
    <property type="entry name" value="Single_hybrid_motif"/>
</dbReference>
<accession>A0A2Z3L9L6</accession>
<evidence type="ECO:0000313" key="9">
    <source>
        <dbReference type="EMBL" id="AWN82061.1"/>
    </source>
</evidence>
<dbReference type="PANTHER" id="PTHR43178:SF5">
    <property type="entry name" value="LIPOAMIDE ACYLTRANSFERASE COMPONENT OF BRANCHED-CHAIN ALPHA-KETO ACID DEHYDROGENASE COMPLEX, MITOCHONDRIAL"/>
    <property type="match status" value="1"/>
</dbReference>
<dbReference type="GO" id="GO:0031405">
    <property type="term" value="F:lipoic acid binding"/>
    <property type="evidence" value="ECO:0007669"/>
    <property type="project" value="TreeGrafter"/>
</dbReference>
<dbReference type="Gene3D" id="3.30.559.10">
    <property type="entry name" value="Chloramphenicol acetyltransferase-like domain"/>
    <property type="match status" value="1"/>
</dbReference>
<dbReference type="InterPro" id="IPR000089">
    <property type="entry name" value="Biotin_lipoyl"/>
</dbReference>
<keyword evidence="10" id="KW-1185">Reference proteome</keyword>
<dbReference type="InterPro" id="IPR003016">
    <property type="entry name" value="2-oxoA_DH_lipoyl-BS"/>
</dbReference>
<evidence type="ECO:0000256" key="4">
    <source>
        <dbReference type="ARBA" id="ARBA00022679"/>
    </source>
</evidence>
<comment type="similarity">
    <text evidence="2 7">Belongs to the 2-oxoacid dehydrogenase family.</text>
</comment>
<dbReference type="SUPFAM" id="SSF52777">
    <property type="entry name" value="CoA-dependent acyltransferases"/>
    <property type="match status" value="1"/>
</dbReference>
<comment type="cofactor">
    <cofactor evidence="1 7">
        <name>(R)-lipoate</name>
        <dbReference type="ChEBI" id="CHEBI:83088"/>
    </cofactor>
</comment>
<proteinExistence type="inferred from homology"/>
<keyword evidence="5 7" id="KW-0450">Lipoyl</keyword>
<feature type="domain" description="Lipoyl-binding" evidence="8">
    <location>
        <begin position="3"/>
        <end position="78"/>
    </location>
</feature>
<dbReference type="EC" id="2.3.1.-" evidence="7"/>
<dbReference type="Pfam" id="PF00198">
    <property type="entry name" value="2-oxoacid_dh"/>
    <property type="match status" value="1"/>
</dbReference>
<dbReference type="Gene3D" id="2.40.50.100">
    <property type="match status" value="1"/>
</dbReference>
<evidence type="ECO:0000256" key="1">
    <source>
        <dbReference type="ARBA" id="ARBA00001938"/>
    </source>
</evidence>
<dbReference type="AlphaFoldDB" id="A0A2Z3L9L6"/>
<evidence type="ECO:0000259" key="8">
    <source>
        <dbReference type="PROSITE" id="PS50968"/>
    </source>
</evidence>
<dbReference type="PANTHER" id="PTHR43178">
    <property type="entry name" value="DIHYDROLIPOAMIDE ACETYLTRANSFERASE COMPONENT OF PYRUVATE DEHYDROGENASE COMPLEX"/>
    <property type="match status" value="1"/>
</dbReference>
<evidence type="ECO:0000256" key="3">
    <source>
        <dbReference type="ARBA" id="ARBA00011484"/>
    </source>
</evidence>
<gene>
    <name evidence="9" type="primary">pdhC_2</name>
    <name evidence="9" type="ORF">DK880_00752</name>
</gene>